<evidence type="ECO:0000256" key="5">
    <source>
        <dbReference type="PROSITE-ProRule" id="PRU01371"/>
    </source>
</evidence>
<sequence>MPKRTANLKYHVLVAIHEPKCLEKWHIENQKLPKSQRRPPPKKPEKILKEDGEIDAVATNEAIWEHAQSQLIPCQNCGRTFATDRLSVHQKSCTPEHPARRAPSKTRAKSDNSN</sequence>
<evidence type="ECO:0000256" key="6">
    <source>
        <dbReference type="SAM" id="MobiDB-lite"/>
    </source>
</evidence>
<dbReference type="AlphaFoldDB" id="A0AA36GKV0"/>
<feature type="region of interest" description="Disordered" evidence="6">
    <location>
        <begin position="90"/>
        <end position="114"/>
    </location>
</feature>
<feature type="domain" description="C2HC/C3H-type" evidence="7">
    <location>
        <begin position="70"/>
        <end position="99"/>
    </location>
</feature>
<evidence type="ECO:0000256" key="2">
    <source>
        <dbReference type="ARBA" id="ARBA00022737"/>
    </source>
</evidence>
<name>A0AA36GKV0_CYLNA</name>
<evidence type="ECO:0000313" key="8">
    <source>
        <dbReference type="EMBL" id="CAJ0593941.1"/>
    </source>
</evidence>
<keyword evidence="9" id="KW-1185">Reference proteome</keyword>
<dbReference type="EMBL" id="CATQJL010000112">
    <property type="protein sequence ID" value="CAJ0593941.1"/>
    <property type="molecule type" value="Genomic_DNA"/>
</dbReference>
<dbReference type="Pfam" id="PF13913">
    <property type="entry name" value="zf-C2HC_2"/>
    <property type="match status" value="1"/>
</dbReference>
<dbReference type="PANTHER" id="PTHR13555">
    <property type="entry name" value="C2H2 ZINC FINGER CGI-62-RELATED"/>
    <property type="match status" value="1"/>
</dbReference>
<proteinExistence type="predicted"/>
<evidence type="ECO:0000256" key="1">
    <source>
        <dbReference type="ARBA" id="ARBA00022723"/>
    </source>
</evidence>
<comment type="caution">
    <text evidence="8">The sequence shown here is derived from an EMBL/GenBank/DDBJ whole genome shotgun (WGS) entry which is preliminary data.</text>
</comment>
<evidence type="ECO:0000259" key="7">
    <source>
        <dbReference type="PROSITE" id="PS52027"/>
    </source>
</evidence>
<dbReference type="PROSITE" id="PS52027">
    <property type="entry name" value="ZF_C2HC_C3H"/>
    <property type="match status" value="1"/>
</dbReference>
<gene>
    <name evidence="8" type="ORF">CYNAS_LOCUS5924</name>
</gene>
<evidence type="ECO:0000256" key="3">
    <source>
        <dbReference type="ARBA" id="ARBA00022771"/>
    </source>
</evidence>
<dbReference type="Proteomes" id="UP001176961">
    <property type="component" value="Unassembled WGS sequence"/>
</dbReference>
<keyword evidence="3 5" id="KW-0863">Zinc-finger</keyword>
<dbReference type="Gene3D" id="3.30.160.60">
    <property type="entry name" value="Classic Zinc Finger"/>
    <property type="match status" value="1"/>
</dbReference>
<evidence type="ECO:0000256" key="4">
    <source>
        <dbReference type="ARBA" id="ARBA00022833"/>
    </source>
</evidence>
<keyword evidence="4" id="KW-0862">Zinc</keyword>
<reference evidence="8" key="1">
    <citation type="submission" date="2023-07" db="EMBL/GenBank/DDBJ databases">
        <authorList>
            <consortium name="CYATHOMIX"/>
        </authorList>
    </citation>
    <scope>NUCLEOTIDE SEQUENCE</scope>
    <source>
        <strain evidence="8">N/A</strain>
    </source>
</reference>
<evidence type="ECO:0000313" key="9">
    <source>
        <dbReference type="Proteomes" id="UP001176961"/>
    </source>
</evidence>
<dbReference type="InterPro" id="IPR049899">
    <property type="entry name" value="Znf_C2HC_C3H"/>
</dbReference>
<protein>
    <recommendedName>
        <fullName evidence="7">C2HC/C3H-type domain-containing protein</fullName>
    </recommendedName>
</protein>
<organism evidence="8 9">
    <name type="scientific">Cylicocyclus nassatus</name>
    <name type="common">Nematode worm</name>
    <dbReference type="NCBI Taxonomy" id="53992"/>
    <lineage>
        <taxon>Eukaryota</taxon>
        <taxon>Metazoa</taxon>
        <taxon>Ecdysozoa</taxon>
        <taxon>Nematoda</taxon>
        <taxon>Chromadorea</taxon>
        <taxon>Rhabditida</taxon>
        <taxon>Rhabditina</taxon>
        <taxon>Rhabditomorpha</taxon>
        <taxon>Strongyloidea</taxon>
        <taxon>Strongylidae</taxon>
        <taxon>Cylicocyclus</taxon>
    </lineage>
</organism>
<dbReference type="GO" id="GO:0008270">
    <property type="term" value="F:zinc ion binding"/>
    <property type="evidence" value="ECO:0007669"/>
    <property type="project" value="UniProtKB-KW"/>
</dbReference>
<dbReference type="PANTHER" id="PTHR13555:SF68">
    <property type="entry name" value="ZINC FINGER PROTEIN 474"/>
    <property type="match status" value="1"/>
</dbReference>
<accession>A0AA36GKV0</accession>
<keyword evidence="1" id="KW-0479">Metal-binding</keyword>
<keyword evidence="2" id="KW-0677">Repeat</keyword>
<dbReference type="InterPro" id="IPR026319">
    <property type="entry name" value="ZC2HC1A/B-like"/>
</dbReference>